<proteinExistence type="predicted"/>
<evidence type="ECO:0000256" key="1">
    <source>
        <dbReference type="SAM" id="SignalP"/>
    </source>
</evidence>
<feature type="chain" id="PRO_5007833484" evidence="1">
    <location>
        <begin position="19"/>
        <end position="110"/>
    </location>
</feature>
<protein>
    <submittedName>
        <fullName evidence="2">Uncharacterized protein</fullName>
    </submittedName>
</protein>
<accession>A0A162CJE0</accession>
<name>A0A162CJE0_9GAMM</name>
<feature type="signal peptide" evidence="1">
    <location>
        <begin position="1"/>
        <end position="18"/>
    </location>
</feature>
<dbReference type="Proteomes" id="UP000076661">
    <property type="component" value="Unassembled WGS sequence"/>
</dbReference>
<comment type="caution">
    <text evidence="2">The sequence shown here is derived from an EMBL/GenBank/DDBJ whole genome shotgun (WGS) entry which is preliminary data.</text>
</comment>
<dbReference type="PATRIC" id="fig|1365257.3.peg.1247"/>
<sequence>MIRCITLFFLLISTSVLGSVTTASKVVTEIRIQRYQGDAYYYFTAIGNDWLAPGCQKAKYAYIKESDAGSQAILSIVLTAKATQTPVIFTGTCGDINGNLGYMQITDIRI</sequence>
<evidence type="ECO:0000313" key="3">
    <source>
        <dbReference type="Proteomes" id="UP000076661"/>
    </source>
</evidence>
<dbReference type="RefSeq" id="WP_063380376.1">
    <property type="nucleotide sequence ID" value="NZ_AUXX01000008.1"/>
</dbReference>
<reference evidence="2 3" key="1">
    <citation type="submission" date="2013-07" db="EMBL/GenBank/DDBJ databases">
        <title>Comparative Genomic and Metabolomic Analysis of Twelve Strains of Pseudoalteromonas luteoviolacea.</title>
        <authorList>
            <person name="Vynne N.G."/>
            <person name="Mansson M."/>
            <person name="Gram L."/>
        </authorList>
    </citation>
    <scope>NUCLEOTIDE SEQUENCE [LARGE SCALE GENOMIC DNA]</scope>
    <source>
        <strain evidence="2 3">S4060-1</strain>
    </source>
</reference>
<evidence type="ECO:0000313" key="2">
    <source>
        <dbReference type="EMBL" id="KZN68811.1"/>
    </source>
</evidence>
<dbReference type="AlphaFoldDB" id="A0A162CJE0"/>
<keyword evidence="1" id="KW-0732">Signal</keyword>
<dbReference type="EMBL" id="AUXX01000008">
    <property type="protein sequence ID" value="KZN68811.1"/>
    <property type="molecule type" value="Genomic_DNA"/>
</dbReference>
<gene>
    <name evidence="2" type="ORF">N478_14200</name>
</gene>
<organism evidence="2 3">
    <name type="scientific">Pseudoalteromonas luteoviolacea S4060-1</name>
    <dbReference type="NCBI Taxonomy" id="1365257"/>
    <lineage>
        <taxon>Bacteria</taxon>
        <taxon>Pseudomonadati</taxon>
        <taxon>Pseudomonadota</taxon>
        <taxon>Gammaproteobacteria</taxon>
        <taxon>Alteromonadales</taxon>
        <taxon>Pseudoalteromonadaceae</taxon>
        <taxon>Pseudoalteromonas</taxon>
    </lineage>
</organism>